<evidence type="ECO:0000256" key="8">
    <source>
        <dbReference type="HAMAP-Rule" id="MF_02115"/>
    </source>
</evidence>
<evidence type="ECO:0000256" key="4">
    <source>
        <dbReference type="ARBA" id="ARBA00022695"/>
    </source>
</evidence>
<organism evidence="10 11">
    <name type="scientific">Candidatus Methanomassiliicoccus intestinalis</name>
    <dbReference type="NCBI Taxonomy" id="1406512"/>
    <lineage>
        <taxon>Archaea</taxon>
        <taxon>Methanobacteriati</taxon>
        <taxon>Thermoplasmatota</taxon>
        <taxon>Thermoplasmata</taxon>
        <taxon>Methanomassiliicoccales</taxon>
        <taxon>Methanomassiliicoccaceae</taxon>
        <taxon>Methanomassiliicoccus</taxon>
    </lineage>
</organism>
<feature type="binding site" evidence="8">
    <location>
        <position position="100"/>
    </location>
    <ligand>
        <name>ATP</name>
        <dbReference type="ChEBI" id="CHEBI:30616"/>
    </ligand>
</feature>
<dbReference type="InterPro" id="IPR050385">
    <property type="entry name" value="Archaeal_FAD_synthase"/>
</dbReference>
<keyword evidence="7 8" id="KW-0067">ATP-binding</keyword>
<dbReference type="Gene3D" id="3.40.50.620">
    <property type="entry name" value="HUPs"/>
    <property type="match status" value="1"/>
</dbReference>
<comment type="caution">
    <text evidence="10">The sequence shown here is derived from an EMBL/GenBank/DDBJ whole genome shotgun (WGS) entry which is preliminary data.</text>
</comment>
<dbReference type="EMBL" id="LVVT01000001">
    <property type="protein sequence ID" value="TQS84762.1"/>
    <property type="molecule type" value="Genomic_DNA"/>
</dbReference>
<evidence type="ECO:0000256" key="7">
    <source>
        <dbReference type="ARBA" id="ARBA00022840"/>
    </source>
</evidence>
<comment type="catalytic activity">
    <reaction evidence="8">
        <text>FMN + ATP + H(+) = FAD + diphosphate</text>
        <dbReference type="Rhea" id="RHEA:17237"/>
        <dbReference type="ChEBI" id="CHEBI:15378"/>
        <dbReference type="ChEBI" id="CHEBI:30616"/>
        <dbReference type="ChEBI" id="CHEBI:33019"/>
        <dbReference type="ChEBI" id="CHEBI:57692"/>
        <dbReference type="ChEBI" id="CHEBI:58210"/>
        <dbReference type="EC" id="2.7.7.2"/>
    </reaction>
</comment>
<dbReference type="GO" id="GO:0006747">
    <property type="term" value="P:FAD biosynthetic process"/>
    <property type="evidence" value="ECO:0007669"/>
    <property type="project" value="UniProtKB-UniRule"/>
</dbReference>
<dbReference type="EC" id="2.7.7.2" evidence="8"/>
<evidence type="ECO:0000256" key="5">
    <source>
        <dbReference type="ARBA" id="ARBA00022741"/>
    </source>
</evidence>
<dbReference type="AlphaFoldDB" id="A0A8J8PHP4"/>
<evidence type="ECO:0000313" key="11">
    <source>
        <dbReference type="Proteomes" id="UP000752814"/>
    </source>
</evidence>
<feature type="domain" description="Cytidyltransferase-like" evidence="9">
    <location>
        <begin position="13"/>
        <end position="123"/>
    </location>
</feature>
<dbReference type="OMA" id="IALGHDQ"/>
<dbReference type="PANTHER" id="PTHR43793">
    <property type="entry name" value="FAD SYNTHASE"/>
    <property type="match status" value="1"/>
</dbReference>
<feature type="binding site" evidence="8">
    <location>
        <begin position="21"/>
        <end position="24"/>
    </location>
    <ligand>
        <name>ATP</name>
        <dbReference type="ChEBI" id="CHEBI:30616"/>
    </ligand>
</feature>
<keyword evidence="1 8" id="KW-0285">Flavoprotein</keyword>
<reference evidence="10" key="1">
    <citation type="submission" date="2016-03" db="EMBL/GenBank/DDBJ databases">
        <authorList>
            <person name="Borrel G."/>
            <person name="Mccann A."/>
            <person name="O'Toole P.W."/>
        </authorList>
    </citation>
    <scope>NUCLEOTIDE SEQUENCE</scope>
    <source>
        <strain evidence="10">183</strain>
    </source>
</reference>
<comment type="function">
    <text evidence="8">Catalyzes the transfer of the AMP portion of ATP to flavin mononucleotide (FMN) to produce flavin adenine dinucleotide (FAD) coenzyme.</text>
</comment>
<dbReference type="GO" id="GO:0046444">
    <property type="term" value="P:FMN metabolic process"/>
    <property type="evidence" value="ECO:0007669"/>
    <property type="project" value="UniProtKB-UniRule"/>
</dbReference>
<dbReference type="HAMAP" id="MF_02115">
    <property type="entry name" value="FAD_synth_arch"/>
    <property type="match status" value="1"/>
</dbReference>
<keyword evidence="3 8" id="KW-0808">Transferase</keyword>
<comment type="pathway">
    <text evidence="8">Cofactor biosynthesis; FAD biosynthesis; FAD from FMN: step 1/1.</text>
</comment>
<comment type="similarity">
    <text evidence="8">Belongs to the archaeal FAD synthase family.</text>
</comment>
<evidence type="ECO:0000256" key="6">
    <source>
        <dbReference type="ARBA" id="ARBA00022827"/>
    </source>
</evidence>
<keyword evidence="4 8" id="KW-0548">Nucleotidyltransferase</keyword>
<evidence type="ECO:0000256" key="2">
    <source>
        <dbReference type="ARBA" id="ARBA00022643"/>
    </source>
</evidence>
<dbReference type="Pfam" id="PF01467">
    <property type="entry name" value="CTP_transf_like"/>
    <property type="match status" value="1"/>
</dbReference>
<evidence type="ECO:0000256" key="1">
    <source>
        <dbReference type="ARBA" id="ARBA00022630"/>
    </source>
</evidence>
<keyword evidence="5 8" id="KW-0547">Nucleotide-binding</keyword>
<dbReference type="Proteomes" id="UP000752814">
    <property type="component" value="Unassembled WGS sequence"/>
</dbReference>
<dbReference type="InterPro" id="IPR014729">
    <property type="entry name" value="Rossmann-like_a/b/a_fold"/>
</dbReference>
<dbReference type="NCBIfam" id="TIGR00125">
    <property type="entry name" value="cyt_tran_rel"/>
    <property type="match status" value="1"/>
</dbReference>
<name>A0A8J8PHP4_9ARCH</name>
<sequence>MPGIRGIKIRVMASGVFDILHTGHIHYLTEAKALGDELVVVVATDKTVRKNKHEPITPEKMRLEIVQALKPVDEAILGRENDMYGVVLEIKPDIIAIGYDQKFNEKDLEAEIEKRGLCVKVVRVGQYDDDLSGTRKIIKRIIDWHTANMLGYKE</sequence>
<feature type="binding site" evidence="8">
    <location>
        <begin position="16"/>
        <end position="17"/>
    </location>
    <ligand>
        <name>ATP</name>
        <dbReference type="ChEBI" id="CHEBI:30616"/>
    </ligand>
</feature>
<evidence type="ECO:0000259" key="9">
    <source>
        <dbReference type="Pfam" id="PF01467"/>
    </source>
</evidence>
<dbReference type="SUPFAM" id="SSF52374">
    <property type="entry name" value="Nucleotidylyl transferase"/>
    <property type="match status" value="1"/>
</dbReference>
<proteinExistence type="inferred from homology"/>
<feature type="binding site" evidence="8">
    <location>
        <position position="127"/>
    </location>
    <ligand>
        <name>ATP</name>
        <dbReference type="ChEBI" id="CHEBI:30616"/>
    </ligand>
</feature>
<keyword evidence="6 8" id="KW-0274">FAD</keyword>
<dbReference type="InterPro" id="IPR024902">
    <property type="entry name" value="FAD_synth_RibL"/>
</dbReference>
<protein>
    <recommendedName>
        <fullName evidence="8">FAD synthase</fullName>
        <ecNumber evidence="8">2.7.7.2</ecNumber>
    </recommendedName>
    <alternativeName>
        <fullName evidence="8">FMN adenylyltransferase</fullName>
    </alternativeName>
    <alternativeName>
        <fullName evidence="8">Flavin adenine dinucleotide synthase</fullName>
    </alternativeName>
</protein>
<evidence type="ECO:0000313" key="10">
    <source>
        <dbReference type="EMBL" id="TQS84762.1"/>
    </source>
</evidence>
<accession>A0A8J8PHP4</accession>
<dbReference type="InterPro" id="IPR004821">
    <property type="entry name" value="Cyt_trans-like"/>
</dbReference>
<dbReference type="PANTHER" id="PTHR43793:SF1">
    <property type="entry name" value="FAD SYNTHASE"/>
    <property type="match status" value="1"/>
</dbReference>
<keyword evidence="2 8" id="KW-0288">FMN</keyword>
<evidence type="ECO:0000256" key="3">
    <source>
        <dbReference type="ARBA" id="ARBA00022679"/>
    </source>
</evidence>
<dbReference type="GO" id="GO:0005524">
    <property type="term" value="F:ATP binding"/>
    <property type="evidence" value="ECO:0007669"/>
    <property type="project" value="UniProtKB-UniRule"/>
</dbReference>
<dbReference type="UniPathway" id="UPA00277">
    <property type="reaction ID" value="UER00407"/>
</dbReference>
<dbReference type="CDD" id="cd02170">
    <property type="entry name" value="cytidylyltransferase"/>
    <property type="match status" value="1"/>
</dbReference>
<comment type="subunit">
    <text evidence="8">Homodimer.</text>
</comment>
<comment type="cofactor">
    <cofactor evidence="8">
        <name>a divalent metal cation</name>
        <dbReference type="ChEBI" id="CHEBI:60240"/>
    </cofactor>
</comment>
<dbReference type="GO" id="GO:0003919">
    <property type="term" value="F:FMN adenylyltransferase activity"/>
    <property type="evidence" value="ECO:0007669"/>
    <property type="project" value="UniProtKB-UniRule"/>
</dbReference>
<gene>
    <name evidence="8" type="primary">ribL</name>
    <name evidence="10" type="ORF">A3207_01645</name>
</gene>